<organism evidence="2 3">
    <name type="scientific">Phialemonium thermophilum</name>
    <dbReference type="NCBI Taxonomy" id="223376"/>
    <lineage>
        <taxon>Eukaryota</taxon>
        <taxon>Fungi</taxon>
        <taxon>Dikarya</taxon>
        <taxon>Ascomycota</taxon>
        <taxon>Pezizomycotina</taxon>
        <taxon>Sordariomycetes</taxon>
        <taxon>Sordariomycetidae</taxon>
        <taxon>Cephalothecales</taxon>
        <taxon>Cephalothecaceae</taxon>
        <taxon>Phialemonium</taxon>
    </lineage>
</organism>
<feature type="compositionally biased region" description="Basic and acidic residues" evidence="1">
    <location>
        <begin position="18"/>
        <end position="35"/>
    </location>
</feature>
<accession>A0ABR3Y5C4</accession>
<protein>
    <submittedName>
        <fullName evidence="2">Uncharacterized protein</fullName>
    </submittedName>
</protein>
<feature type="region of interest" description="Disordered" evidence="1">
    <location>
        <begin position="54"/>
        <end position="79"/>
    </location>
</feature>
<evidence type="ECO:0000313" key="2">
    <source>
        <dbReference type="EMBL" id="KAL1883136.1"/>
    </source>
</evidence>
<proteinExistence type="predicted"/>
<gene>
    <name evidence="2" type="ORF">VTK73DRAFT_9503</name>
</gene>
<feature type="region of interest" description="Disordered" evidence="1">
    <location>
        <begin position="1"/>
        <end position="35"/>
    </location>
</feature>
<sequence>MASKGDPFPSSSPVARGIGEDQLRNLPAKDSRKSRDDYELLKSRLSDQSFSFAEFPDPLLPRRGPHPKQYPRGTTVETEQRLQSLITKIKADGY</sequence>
<comment type="caution">
    <text evidence="2">The sequence shown here is derived from an EMBL/GenBank/DDBJ whole genome shotgun (WGS) entry which is preliminary data.</text>
</comment>
<dbReference type="EMBL" id="JAZHXJ010000008">
    <property type="protein sequence ID" value="KAL1883136.1"/>
    <property type="molecule type" value="Genomic_DNA"/>
</dbReference>
<evidence type="ECO:0000256" key="1">
    <source>
        <dbReference type="SAM" id="MobiDB-lite"/>
    </source>
</evidence>
<dbReference type="Proteomes" id="UP001586593">
    <property type="component" value="Unassembled WGS sequence"/>
</dbReference>
<evidence type="ECO:0000313" key="3">
    <source>
        <dbReference type="Proteomes" id="UP001586593"/>
    </source>
</evidence>
<reference evidence="2 3" key="1">
    <citation type="journal article" date="2024" name="Commun. Biol.">
        <title>Comparative genomic analysis of thermophilic fungi reveals convergent evolutionary adaptations and gene losses.</title>
        <authorList>
            <person name="Steindorff A.S."/>
            <person name="Aguilar-Pontes M.V."/>
            <person name="Robinson A.J."/>
            <person name="Andreopoulos B."/>
            <person name="LaButti K."/>
            <person name="Kuo A."/>
            <person name="Mondo S."/>
            <person name="Riley R."/>
            <person name="Otillar R."/>
            <person name="Haridas S."/>
            <person name="Lipzen A."/>
            <person name="Grimwood J."/>
            <person name="Schmutz J."/>
            <person name="Clum A."/>
            <person name="Reid I.D."/>
            <person name="Moisan M.C."/>
            <person name="Butler G."/>
            <person name="Nguyen T.T.M."/>
            <person name="Dewar K."/>
            <person name="Conant G."/>
            <person name="Drula E."/>
            <person name="Henrissat B."/>
            <person name="Hansel C."/>
            <person name="Singer S."/>
            <person name="Hutchinson M.I."/>
            <person name="de Vries R.P."/>
            <person name="Natvig D.O."/>
            <person name="Powell A.J."/>
            <person name="Tsang A."/>
            <person name="Grigoriev I.V."/>
        </authorList>
    </citation>
    <scope>NUCLEOTIDE SEQUENCE [LARGE SCALE GENOMIC DNA]</scope>
    <source>
        <strain evidence="2 3">ATCC 24622</strain>
    </source>
</reference>
<name>A0ABR3Y5C4_9PEZI</name>
<keyword evidence="3" id="KW-1185">Reference proteome</keyword>